<dbReference type="GO" id="GO:0008168">
    <property type="term" value="F:methyltransferase activity"/>
    <property type="evidence" value="ECO:0007669"/>
    <property type="project" value="UniProtKB-KW"/>
</dbReference>
<organism evidence="1 2">
    <name type="scientific">Mesobacillus campisalis</name>
    <dbReference type="NCBI Taxonomy" id="1408103"/>
    <lineage>
        <taxon>Bacteria</taxon>
        <taxon>Bacillati</taxon>
        <taxon>Bacillota</taxon>
        <taxon>Bacilli</taxon>
        <taxon>Bacillales</taxon>
        <taxon>Bacillaceae</taxon>
        <taxon>Mesobacillus</taxon>
    </lineage>
</organism>
<dbReference type="GO" id="GO:0032259">
    <property type="term" value="P:methylation"/>
    <property type="evidence" value="ECO:0007669"/>
    <property type="project" value="UniProtKB-KW"/>
</dbReference>
<accession>A0A0M2SYN2</accession>
<dbReference type="PATRIC" id="fig|1408103.3.peg.2753"/>
<keyword evidence="1" id="KW-0489">Methyltransferase</keyword>
<name>A0A0M2SYN2_9BACI</name>
<protein>
    <submittedName>
        <fullName evidence="1">rRNA methyltransferase</fullName>
    </submittedName>
</protein>
<evidence type="ECO:0000313" key="2">
    <source>
        <dbReference type="Proteomes" id="UP000034166"/>
    </source>
</evidence>
<dbReference type="Proteomes" id="UP000034166">
    <property type="component" value="Unassembled WGS sequence"/>
</dbReference>
<dbReference type="RefSeq" id="WP_046524063.1">
    <property type="nucleotide sequence ID" value="NZ_LAYY01000012.1"/>
</dbReference>
<proteinExistence type="predicted"/>
<comment type="caution">
    <text evidence="1">The sequence shown here is derived from an EMBL/GenBank/DDBJ whole genome shotgun (WGS) entry which is preliminary data.</text>
</comment>
<keyword evidence="2" id="KW-1185">Reference proteome</keyword>
<dbReference type="AlphaFoldDB" id="A0A0M2SYN2"/>
<reference evidence="1 2" key="1">
    <citation type="submission" date="2015-04" db="EMBL/GenBank/DDBJ databases">
        <title>Taxonomic description and genome sequence of Bacillus campisalis sp. nov., a novel member of the genus Bacillus isolated from solar saltern.</title>
        <authorList>
            <person name="Mathan Kumar R."/>
            <person name="Kaur G."/>
            <person name="Kumar A."/>
            <person name="Singh N.K."/>
            <person name="Kaur N."/>
            <person name="Kumar N."/>
            <person name="Mayilraj S."/>
        </authorList>
    </citation>
    <scope>NUCLEOTIDE SEQUENCE [LARGE SCALE GENOMIC DNA]</scope>
    <source>
        <strain evidence="1 2">SA2-6</strain>
    </source>
</reference>
<sequence length="123" mass="14570">MWKKMNGRLVAVTDDSRVKFRTNISKSLLNELQKVADEYDTRINYLLETGLQNILEQGVITFNKEARPKDRVQYKTTYDQELLEEVKKFAKNNQLFINDVIEYSTNFIDVDMAKKEGYKHRVE</sequence>
<evidence type="ECO:0000313" key="1">
    <source>
        <dbReference type="EMBL" id="KKK37725.1"/>
    </source>
</evidence>
<dbReference type="OrthoDB" id="2437085at2"/>
<keyword evidence="1" id="KW-0808">Transferase</keyword>
<gene>
    <name evidence="1" type="ORF">WQ57_12245</name>
</gene>
<dbReference type="EMBL" id="LAYY01000012">
    <property type="protein sequence ID" value="KKK37725.1"/>
    <property type="molecule type" value="Genomic_DNA"/>
</dbReference>